<reference evidence="3" key="1">
    <citation type="submission" date="2016-10" db="EMBL/GenBank/DDBJ databases">
        <authorList>
            <person name="Varghese N."/>
            <person name="Submissions S."/>
        </authorList>
    </citation>
    <scope>NUCLEOTIDE SEQUENCE [LARGE SCALE GENOMIC DNA]</scope>
    <source>
        <strain evidence="3">DSM 46732</strain>
    </source>
</reference>
<protein>
    <submittedName>
        <fullName evidence="2">Uncharacterized protein</fullName>
    </submittedName>
</protein>
<gene>
    <name evidence="2" type="ORF">SAMN04487905_109155</name>
</gene>
<evidence type="ECO:0000313" key="2">
    <source>
        <dbReference type="EMBL" id="SDP80680.1"/>
    </source>
</evidence>
<keyword evidence="3" id="KW-1185">Reference proteome</keyword>
<dbReference type="AlphaFoldDB" id="A0A1H0VQF5"/>
<feature type="region of interest" description="Disordered" evidence="1">
    <location>
        <begin position="1"/>
        <end position="145"/>
    </location>
</feature>
<dbReference type="Proteomes" id="UP000199497">
    <property type="component" value="Unassembled WGS sequence"/>
</dbReference>
<feature type="compositionally biased region" description="Polar residues" evidence="1">
    <location>
        <begin position="55"/>
        <end position="74"/>
    </location>
</feature>
<feature type="compositionally biased region" description="Basic and acidic residues" evidence="1">
    <location>
        <begin position="219"/>
        <end position="233"/>
    </location>
</feature>
<feature type="region of interest" description="Disordered" evidence="1">
    <location>
        <begin position="215"/>
        <end position="257"/>
    </location>
</feature>
<feature type="region of interest" description="Disordered" evidence="1">
    <location>
        <begin position="282"/>
        <end position="335"/>
    </location>
</feature>
<sequence length="335" mass="35767">MFPLATSTRWLRNGSTKRVSATRDCGSGAPRSCTPCDGANARTESPNRHLRATKDTTAPTETKHSPPSTTNQSPAGDASLAPSRGKKDNPTYPPRDSGACGQRRTACRHSLRSHLPTTPRPYRGPGTRPGRPGTRRGSTVAGHEDAARGASVWSYSYGRRFPVERGPVGLPSPVFPTTAQSVPGLYEPAETRIIWISDQRRRGLGTSFLSQAPSSLMRPVEHGHRSTGHREGVEVSASPHLRGAGRPRRARRGGAGVPTPRFEVLGAVLPGRFRAAVVVASAADGPDHTSGNRRNARCRTESHRGPDQGERCEIPPDGTPSGTSTRGFSRRGGGF</sequence>
<feature type="compositionally biased region" description="Polar residues" evidence="1">
    <location>
        <begin position="1"/>
        <end position="19"/>
    </location>
</feature>
<dbReference type="EMBL" id="FNJR01000009">
    <property type="protein sequence ID" value="SDP80680.1"/>
    <property type="molecule type" value="Genomic_DNA"/>
</dbReference>
<feature type="compositionally biased region" description="Low complexity" evidence="1">
    <location>
        <begin position="116"/>
        <end position="137"/>
    </location>
</feature>
<feature type="compositionally biased region" description="Basic residues" evidence="1">
    <location>
        <begin position="243"/>
        <end position="252"/>
    </location>
</feature>
<feature type="compositionally biased region" description="Basic and acidic residues" evidence="1">
    <location>
        <begin position="298"/>
        <end position="314"/>
    </location>
</feature>
<name>A0A1H0VQF5_9ACTN</name>
<organism evidence="2 3">
    <name type="scientific">Actinopolyspora xinjiangensis</name>
    <dbReference type="NCBI Taxonomy" id="405564"/>
    <lineage>
        <taxon>Bacteria</taxon>
        <taxon>Bacillati</taxon>
        <taxon>Actinomycetota</taxon>
        <taxon>Actinomycetes</taxon>
        <taxon>Actinopolysporales</taxon>
        <taxon>Actinopolysporaceae</taxon>
        <taxon>Actinopolyspora</taxon>
    </lineage>
</organism>
<proteinExistence type="predicted"/>
<evidence type="ECO:0000256" key="1">
    <source>
        <dbReference type="SAM" id="MobiDB-lite"/>
    </source>
</evidence>
<accession>A0A1H0VQF5</accession>
<evidence type="ECO:0000313" key="3">
    <source>
        <dbReference type="Proteomes" id="UP000199497"/>
    </source>
</evidence>